<proteinExistence type="predicted"/>
<feature type="compositionally biased region" description="Basic and acidic residues" evidence="1">
    <location>
        <begin position="38"/>
        <end position="61"/>
    </location>
</feature>
<dbReference type="Proteomes" id="UP000030680">
    <property type="component" value="Unassembled WGS sequence"/>
</dbReference>
<keyword evidence="3" id="KW-1185">Reference proteome</keyword>
<dbReference type="AlphaFoldDB" id="M2XW40"/>
<dbReference type="Gramene" id="EME27654">
    <property type="protein sequence ID" value="EME27654"/>
    <property type="gene ID" value="Gasu_47980"/>
</dbReference>
<evidence type="ECO:0000313" key="3">
    <source>
        <dbReference type="Proteomes" id="UP000030680"/>
    </source>
</evidence>
<protein>
    <submittedName>
        <fullName evidence="2">Uncharacterized protein</fullName>
    </submittedName>
</protein>
<feature type="region of interest" description="Disordered" evidence="1">
    <location>
        <begin position="1"/>
        <end position="22"/>
    </location>
</feature>
<dbReference type="EMBL" id="KB454529">
    <property type="protein sequence ID" value="EME27654.1"/>
    <property type="molecule type" value="Genomic_DNA"/>
</dbReference>
<evidence type="ECO:0000313" key="2">
    <source>
        <dbReference type="EMBL" id="EME27654.1"/>
    </source>
</evidence>
<organism evidence="2 3">
    <name type="scientific">Galdieria sulphuraria</name>
    <name type="common">Red alga</name>
    <dbReference type="NCBI Taxonomy" id="130081"/>
    <lineage>
        <taxon>Eukaryota</taxon>
        <taxon>Rhodophyta</taxon>
        <taxon>Bangiophyceae</taxon>
        <taxon>Galdieriales</taxon>
        <taxon>Galdieriaceae</taxon>
        <taxon>Galdieria</taxon>
    </lineage>
</organism>
<dbReference type="RefSeq" id="XP_005704174.1">
    <property type="nucleotide sequence ID" value="XM_005704117.1"/>
</dbReference>
<dbReference type="OrthoDB" id="10371978at2759"/>
<name>M2XW40_GALSU</name>
<dbReference type="GeneID" id="17086543"/>
<feature type="compositionally biased region" description="Polar residues" evidence="1">
    <location>
        <begin position="12"/>
        <end position="22"/>
    </location>
</feature>
<feature type="region of interest" description="Disordered" evidence="1">
    <location>
        <begin position="34"/>
        <end position="95"/>
    </location>
</feature>
<feature type="region of interest" description="Disordered" evidence="1">
    <location>
        <begin position="108"/>
        <end position="149"/>
    </location>
</feature>
<sequence length="164" mass="18795">METSRKEDCKQTSDLNSQSLPLQENSIQKILCDITNKPNEEKTESVSKSNESKSIEARKEVIMNISNSEETSKCRKRKASNIQKENENNEDGVQTLTKCHREKKIIRIRRKAPKSVEKHDGISNGEQTGSKDMTNLSTSRKIQVRYPKTLSPRPNVKTILKYVF</sequence>
<feature type="compositionally biased region" description="Polar residues" evidence="1">
    <location>
        <begin position="124"/>
        <end position="141"/>
    </location>
</feature>
<feature type="compositionally biased region" description="Basic and acidic residues" evidence="1">
    <location>
        <begin position="1"/>
        <end position="11"/>
    </location>
</feature>
<gene>
    <name evidence="2" type="ORF">Gasu_47980</name>
</gene>
<dbReference type="KEGG" id="gsl:Gasu_47980"/>
<accession>M2XW40</accession>
<evidence type="ECO:0000256" key="1">
    <source>
        <dbReference type="SAM" id="MobiDB-lite"/>
    </source>
</evidence>
<reference evidence="3" key="1">
    <citation type="journal article" date="2013" name="Science">
        <title>Gene transfer from bacteria and archaea facilitated evolution of an extremophilic eukaryote.</title>
        <authorList>
            <person name="Schonknecht G."/>
            <person name="Chen W.H."/>
            <person name="Ternes C.M."/>
            <person name="Barbier G.G."/>
            <person name="Shrestha R.P."/>
            <person name="Stanke M."/>
            <person name="Brautigam A."/>
            <person name="Baker B.J."/>
            <person name="Banfield J.F."/>
            <person name="Garavito R.M."/>
            <person name="Carr K."/>
            <person name="Wilkerson C."/>
            <person name="Rensing S.A."/>
            <person name="Gagneul D."/>
            <person name="Dickenson N.E."/>
            <person name="Oesterhelt C."/>
            <person name="Lercher M.J."/>
            <person name="Weber A.P."/>
        </authorList>
    </citation>
    <scope>NUCLEOTIDE SEQUENCE [LARGE SCALE GENOMIC DNA]</scope>
    <source>
        <strain evidence="3">074W</strain>
    </source>
</reference>